<dbReference type="InterPro" id="IPR018222">
    <property type="entry name" value="Nuclear_transport_factor_2_euk"/>
</dbReference>
<evidence type="ECO:0000259" key="2">
    <source>
        <dbReference type="PROSITE" id="PS50177"/>
    </source>
</evidence>
<evidence type="ECO:0000313" key="4">
    <source>
        <dbReference type="Proteomes" id="UP000179807"/>
    </source>
</evidence>
<keyword evidence="1" id="KW-0653">Protein transport</keyword>
<comment type="subcellular location">
    <subcellularLocation>
        <location evidence="1">Cytoplasm</location>
    </subcellularLocation>
    <subcellularLocation>
        <location evidence="1">Nucleus</location>
    </subcellularLocation>
</comment>
<dbReference type="EMBL" id="MLAK01000780">
    <property type="protein sequence ID" value="OHT04835.1"/>
    <property type="molecule type" value="Genomic_DNA"/>
</dbReference>
<dbReference type="GO" id="GO:0005737">
    <property type="term" value="C:cytoplasm"/>
    <property type="evidence" value="ECO:0007669"/>
    <property type="project" value="UniProtKB-SubCell"/>
</dbReference>
<dbReference type="GO" id="GO:0006913">
    <property type="term" value="P:nucleocytoplasmic transport"/>
    <property type="evidence" value="ECO:0007669"/>
    <property type="project" value="UniProtKB-UniRule"/>
</dbReference>
<dbReference type="GO" id="GO:0005634">
    <property type="term" value="C:nucleus"/>
    <property type="evidence" value="ECO:0007669"/>
    <property type="project" value="UniProtKB-SubCell"/>
</dbReference>
<dbReference type="PANTHER" id="PTHR12612">
    <property type="entry name" value="NUCLEAR TRANSPORT FACTOR 2"/>
    <property type="match status" value="1"/>
</dbReference>
<dbReference type="GO" id="GO:0051028">
    <property type="term" value="P:mRNA transport"/>
    <property type="evidence" value="ECO:0007669"/>
    <property type="project" value="UniProtKB-UniRule"/>
</dbReference>
<dbReference type="Proteomes" id="UP000179807">
    <property type="component" value="Unassembled WGS sequence"/>
</dbReference>
<comment type="function">
    <text evidence="1">Has a role in nuclear-cytoplasmic transport of proteins and mRNAs.</text>
</comment>
<evidence type="ECO:0000256" key="1">
    <source>
        <dbReference type="RuleBase" id="RU369002"/>
    </source>
</evidence>
<dbReference type="RefSeq" id="XP_068357971.1">
    <property type="nucleotide sequence ID" value="XM_068505675.1"/>
</dbReference>
<name>A0A1J4K0Q8_9EUKA</name>
<dbReference type="AlphaFoldDB" id="A0A1J4K0Q8"/>
<dbReference type="OrthoDB" id="25408at2759"/>
<keyword evidence="1" id="KW-0813">Transport</keyword>
<reference evidence="3" key="1">
    <citation type="submission" date="2016-10" db="EMBL/GenBank/DDBJ databases">
        <authorList>
            <person name="Benchimol M."/>
            <person name="Almeida L.G."/>
            <person name="Vasconcelos A.T."/>
            <person name="Perreira-Neves A."/>
            <person name="Rosa I.A."/>
            <person name="Tasca T."/>
            <person name="Bogo M.R."/>
            <person name="de Souza W."/>
        </authorList>
    </citation>
    <scope>NUCLEOTIDE SEQUENCE [LARGE SCALE GENOMIC DNA]</scope>
    <source>
        <strain evidence="3">K</strain>
    </source>
</reference>
<keyword evidence="1" id="KW-0963">Cytoplasm</keyword>
<protein>
    <recommendedName>
        <fullName evidence="1">Nuclear transport factor 2</fullName>
        <shortName evidence="1">NTF-2</shortName>
    </recommendedName>
</protein>
<keyword evidence="1" id="KW-0539">Nucleus</keyword>
<dbReference type="GO" id="GO:0015031">
    <property type="term" value="P:protein transport"/>
    <property type="evidence" value="ECO:0007669"/>
    <property type="project" value="UniProtKB-KW"/>
</dbReference>
<dbReference type="Pfam" id="PF02136">
    <property type="entry name" value="NTF2"/>
    <property type="match status" value="1"/>
</dbReference>
<evidence type="ECO:0000313" key="3">
    <source>
        <dbReference type="EMBL" id="OHT04835.1"/>
    </source>
</evidence>
<dbReference type="InterPro" id="IPR002075">
    <property type="entry name" value="NTF2_dom"/>
</dbReference>
<sequence>MTNDAGPLHHDSVAIAQTIAVQYFPAFMRSHDEVLGFYSNNAVLTWNGQNLSGKSEIHQYFKTLPEVSIQVAGFEVQTVPGTNLMTMLVVFGSIEAPGNLIRDFHSTFYIESMPEKKEALIRYHTFQLI</sequence>
<comment type="caution">
    <text evidence="3">The sequence shown here is derived from an EMBL/GenBank/DDBJ whole genome shotgun (WGS) entry which is preliminary data.</text>
</comment>
<accession>A0A1J4K0Q8</accession>
<proteinExistence type="predicted"/>
<feature type="domain" description="NTF2" evidence="2">
    <location>
        <begin position="15"/>
        <end position="128"/>
    </location>
</feature>
<dbReference type="Gene3D" id="3.10.450.50">
    <property type="match status" value="1"/>
</dbReference>
<dbReference type="SUPFAM" id="SSF54427">
    <property type="entry name" value="NTF2-like"/>
    <property type="match status" value="1"/>
</dbReference>
<dbReference type="InterPro" id="IPR032710">
    <property type="entry name" value="NTF2-like_dom_sf"/>
</dbReference>
<dbReference type="InterPro" id="IPR045875">
    <property type="entry name" value="NTF2"/>
</dbReference>
<organism evidence="3 4">
    <name type="scientific">Tritrichomonas foetus</name>
    <dbReference type="NCBI Taxonomy" id="1144522"/>
    <lineage>
        <taxon>Eukaryota</taxon>
        <taxon>Metamonada</taxon>
        <taxon>Parabasalia</taxon>
        <taxon>Tritrichomonadida</taxon>
        <taxon>Tritrichomonadidae</taxon>
        <taxon>Tritrichomonas</taxon>
    </lineage>
</organism>
<gene>
    <name evidence="3" type="ORF">TRFO_27629</name>
</gene>
<dbReference type="PROSITE" id="PS50177">
    <property type="entry name" value="NTF2_DOMAIN"/>
    <property type="match status" value="1"/>
</dbReference>
<dbReference type="VEuPathDB" id="TrichDB:TRFO_27629"/>
<dbReference type="GeneID" id="94840379"/>
<keyword evidence="4" id="KW-1185">Reference proteome</keyword>